<evidence type="ECO:0000259" key="8">
    <source>
        <dbReference type="PROSITE" id="PS50217"/>
    </source>
</evidence>
<feature type="compositionally biased region" description="Polar residues" evidence="7">
    <location>
        <begin position="34"/>
        <end position="51"/>
    </location>
</feature>
<dbReference type="PANTHER" id="PTHR13690:SF124">
    <property type="entry name" value="TRANSCRIPTION FACTOR RF2A"/>
    <property type="match status" value="1"/>
</dbReference>
<dbReference type="PANTHER" id="PTHR13690">
    <property type="entry name" value="TRANSCRIPTION FACTOR POSF21-RELATED"/>
    <property type="match status" value="1"/>
</dbReference>
<dbReference type="GO" id="GO:0005634">
    <property type="term" value="C:nucleus"/>
    <property type="evidence" value="ECO:0007669"/>
    <property type="project" value="UniProtKB-SubCell"/>
</dbReference>
<organism evidence="9 10">
    <name type="scientific">Gossypium davidsonii</name>
    <name type="common">Davidson's cotton</name>
    <name type="synonym">Gossypium klotzschianum subsp. davidsonii</name>
    <dbReference type="NCBI Taxonomy" id="34287"/>
    <lineage>
        <taxon>Eukaryota</taxon>
        <taxon>Viridiplantae</taxon>
        <taxon>Streptophyta</taxon>
        <taxon>Embryophyta</taxon>
        <taxon>Tracheophyta</taxon>
        <taxon>Spermatophyta</taxon>
        <taxon>Magnoliopsida</taxon>
        <taxon>eudicotyledons</taxon>
        <taxon>Gunneridae</taxon>
        <taxon>Pentapetalae</taxon>
        <taxon>rosids</taxon>
        <taxon>malvids</taxon>
        <taxon>Malvales</taxon>
        <taxon>Malvaceae</taxon>
        <taxon>Malvoideae</taxon>
        <taxon>Gossypium</taxon>
    </lineage>
</organism>
<evidence type="ECO:0000256" key="6">
    <source>
        <dbReference type="SAM" id="Coils"/>
    </source>
</evidence>
<dbReference type="GO" id="GO:0003700">
    <property type="term" value="F:DNA-binding transcription factor activity"/>
    <property type="evidence" value="ECO:0007669"/>
    <property type="project" value="InterPro"/>
</dbReference>
<dbReference type="Gene3D" id="1.20.5.170">
    <property type="match status" value="1"/>
</dbReference>
<dbReference type="Pfam" id="PF00170">
    <property type="entry name" value="bZIP_1"/>
    <property type="match status" value="1"/>
</dbReference>
<comment type="subcellular location">
    <subcellularLocation>
        <location evidence="1">Nucleus</location>
    </subcellularLocation>
</comment>
<feature type="coiled-coil region" evidence="6">
    <location>
        <begin position="232"/>
        <end position="266"/>
    </location>
</feature>
<evidence type="ECO:0000256" key="7">
    <source>
        <dbReference type="SAM" id="MobiDB-lite"/>
    </source>
</evidence>
<dbReference type="InterPro" id="IPR046347">
    <property type="entry name" value="bZIP_sf"/>
</dbReference>
<keyword evidence="2" id="KW-0805">Transcription regulation</keyword>
<dbReference type="CDD" id="cd14703">
    <property type="entry name" value="bZIP_plant_RF2"/>
    <property type="match status" value="1"/>
</dbReference>
<comment type="caution">
    <text evidence="9">The sequence shown here is derived from an EMBL/GenBank/DDBJ whole genome shotgun (WGS) entry which is preliminary data.</text>
</comment>
<feature type="compositionally biased region" description="Low complexity" evidence="7">
    <location>
        <begin position="18"/>
        <end position="33"/>
    </location>
</feature>
<dbReference type="AlphaFoldDB" id="A0A7J8RSH1"/>
<reference evidence="9 10" key="1">
    <citation type="journal article" date="2019" name="Genome Biol. Evol.">
        <title>Insights into the evolution of the New World diploid cottons (Gossypium, subgenus Houzingenia) based on genome sequencing.</title>
        <authorList>
            <person name="Grover C.E."/>
            <person name="Arick M.A. 2nd"/>
            <person name="Thrash A."/>
            <person name="Conover J.L."/>
            <person name="Sanders W.S."/>
            <person name="Peterson D.G."/>
            <person name="Frelichowski J.E."/>
            <person name="Scheffler J.A."/>
            <person name="Scheffler B.E."/>
            <person name="Wendel J.F."/>
        </authorList>
    </citation>
    <scope>NUCLEOTIDE SEQUENCE [LARGE SCALE GENOMIC DNA]</scope>
    <source>
        <strain evidence="9">27</strain>
        <tissue evidence="9">Leaf</tissue>
    </source>
</reference>
<evidence type="ECO:0000313" key="10">
    <source>
        <dbReference type="Proteomes" id="UP000593561"/>
    </source>
</evidence>
<dbReference type="Proteomes" id="UP000593561">
    <property type="component" value="Unassembled WGS sequence"/>
</dbReference>
<feature type="region of interest" description="Disordered" evidence="7">
    <location>
        <begin position="130"/>
        <end position="183"/>
    </location>
</feature>
<dbReference type="GO" id="GO:0003677">
    <property type="term" value="F:DNA binding"/>
    <property type="evidence" value="ECO:0007669"/>
    <property type="project" value="UniProtKB-KW"/>
</dbReference>
<evidence type="ECO:0000256" key="2">
    <source>
        <dbReference type="ARBA" id="ARBA00023015"/>
    </source>
</evidence>
<keyword evidence="5" id="KW-0539">Nucleus</keyword>
<dbReference type="InterPro" id="IPR004827">
    <property type="entry name" value="bZIP"/>
</dbReference>
<dbReference type="FunFam" id="1.20.5.170:FF:000009">
    <property type="entry name" value="probable transcription factor PosF21"/>
    <property type="match status" value="1"/>
</dbReference>
<dbReference type="EMBL" id="JABFAC010000006">
    <property type="protein sequence ID" value="MBA0616282.1"/>
    <property type="molecule type" value="Genomic_DNA"/>
</dbReference>
<feature type="domain" description="BZIP" evidence="8">
    <location>
        <begin position="214"/>
        <end position="277"/>
    </location>
</feature>
<keyword evidence="10" id="KW-1185">Reference proteome</keyword>
<dbReference type="PROSITE" id="PS50217">
    <property type="entry name" value="BZIP"/>
    <property type="match status" value="1"/>
</dbReference>
<keyword evidence="3" id="KW-0238">DNA-binding</keyword>
<evidence type="ECO:0000256" key="5">
    <source>
        <dbReference type="ARBA" id="ARBA00023242"/>
    </source>
</evidence>
<sequence>MEKDKSPCLPPMSGRVPAFSSSGNAASTSNAISETGNFGQTSDSNSFSQDISKMPDNPPKNLGHRRAHSEIITLPDDINFEGDLGVVGAADGPSYSDETEDDILSMYLDIDKFNSSSVTSMFQVGKSLTTTAPNSGPSAAVSMGAGTATSGEENASVGVGSSEKPRIRHQHSQSMDGSTSIKPEMLLSGSDEVTPADSKKAMSAAKLAELALIDPKRAKRIWANRQSAARSKERKMRYIAELERKIQTLQTEATSLAAQLTLLQRDSSGMSAENSELKLRLQTMEQQVYLQDSLNDALKEEIQHLKVLTAQPMPNGGPMMNFASFGASQQYIPNNHAMQALLTAQQFQQLQIQLQKHQHQFPPHQLHQLQQQLQLQQELQQQAGEMRMSAQRHQMIEELKVRRASLKGRAAVEALDREELVVRALFAYDAYKVPI</sequence>
<dbReference type="InterPro" id="IPR044759">
    <property type="entry name" value="bZIP_RF2"/>
</dbReference>
<feature type="region of interest" description="Disordered" evidence="7">
    <location>
        <begin position="1"/>
        <end position="64"/>
    </location>
</feature>
<accession>A0A7J8RSH1</accession>
<protein>
    <recommendedName>
        <fullName evidence="8">BZIP domain-containing protein</fullName>
    </recommendedName>
</protein>
<keyword evidence="4" id="KW-0804">Transcription</keyword>
<evidence type="ECO:0000256" key="1">
    <source>
        <dbReference type="ARBA" id="ARBA00004123"/>
    </source>
</evidence>
<gene>
    <name evidence="9" type="ORF">Godav_016341</name>
</gene>
<keyword evidence="6" id="KW-0175">Coiled coil</keyword>
<evidence type="ECO:0000256" key="4">
    <source>
        <dbReference type="ARBA" id="ARBA00023163"/>
    </source>
</evidence>
<dbReference type="SUPFAM" id="SSF57959">
    <property type="entry name" value="Leucine zipper domain"/>
    <property type="match status" value="1"/>
</dbReference>
<proteinExistence type="predicted"/>
<name>A0A7J8RSH1_GOSDV</name>
<evidence type="ECO:0000313" key="9">
    <source>
        <dbReference type="EMBL" id="MBA0616282.1"/>
    </source>
</evidence>
<evidence type="ECO:0000256" key="3">
    <source>
        <dbReference type="ARBA" id="ARBA00023125"/>
    </source>
</evidence>
<feature type="compositionally biased region" description="Polar residues" evidence="7">
    <location>
        <begin position="172"/>
        <end position="181"/>
    </location>
</feature>
<dbReference type="SMART" id="SM00338">
    <property type="entry name" value="BRLZ"/>
    <property type="match status" value="1"/>
</dbReference>